<dbReference type="EMBL" id="QYCY01000002">
    <property type="protein sequence ID" value="RLV74579.1"/>
    <property type="molecule type" value="Genomic_DNA"/>
</dbReference>
<evidence type="ECO:0000313" key="3">
    <source>
        <dbReference type="EMBL" id="RLV74579.1"/>
    </source>
</evidence>
<dbReference type="AlphaFoldDB" id="A0A3L8R4A8"/>
<keyword evidence="1" id="KW-0808">Transferase</keyword>
<dbReference type="InterPro" id="IPR050267">
    <property type="entry name" value="Anti-sigma-factor_SerPK"/>
</dbReference>
<evidence type="ECO:0000259" key="2">
    <source>
        <dbReference type="Pfam" id="PF13581"/>
    </source>
</evidence>
<dbReference type="SUPFAM" id="SSF55874">
    <property type="entry name" value="ATPase domain of HSP90 chaperone/DNA topoisomerase II/histidine kinase"/>
    <property type="match status" value="1"/>
</dbReference>
<evidence type="ECO:0000256" key="1">
    <source>
        <dbReference type="ARBA" id="ARBA00022527"/>
    </source>
</evidence>
<keyword evidence="1" id="KW-0418">Kinase</keyword>
<dbReference type="STRING" id="1343740.M271_08340"/>
<dbReference type="Proteomes" id="UP000281594">
    <property type="component" value="Unassembled WGS sequence"/>
</dbReference>
<sequence>MTLPAEPCRVPEARRFVGVQLDLWGVDDDDLHSAVLVVSELVGNAAVHGRASMCVSLRLDARRLSLEVIDWGAPAARPPSATGRSDECGDEHGRGLSIVEHLTEWIECRETADSHTVRVGLRVSGWNSGCPDEDLLG</sequence>
<dbReference type="GO" id="GO:0004674">
    <property type="term" value="F:protein serine/threonine kinase activity"/>
    <property type="evidence" value="ECO:0007669"/>
    <property type="project" value="UniProtKB-KW"/>
</dbReference>
<proteinExistence type="predicted"/>
<feature type="domain" description="Histidine kinase/HSP90-like ATPase" evidence="2">
    <location>
        <begin position="3"/>
        <end position="119"/>
    </location>
</feature>
<gene>
    <name evidence="3" type="ORF">D3C57_135175</name>
</gene>
<dbReference type="Gene3D" id="3.30.565.10">
    <property type="entry name" value="Histidine kinase-like ATPase, C-terminal domain"/>
    <property type="match status" value="1"/>
</dbReference>
<protein>
    <recommendedName>
        <fullName evidence="2">Histidine kinase/HSP90-like ATPase domain-containing protein</fullName>
    </recommendedName>
</protein>
<dbReference type="PANTHER" id="PTHR35526">
    <property type="entry name" value="ANTI-SIGMA-F FACTOR RSBW-RELATED"/>
    <property type="match status" value="1"/>
</dbReference>
<dbReference type="RefSeq" id="WP_158634935.1">
    <property type="nucleotide sequence ID" value="NC_022785.1"/>
</dbReference>
<reference evidence="3 4" key="1">
    <citation type="journal article" date="2018" name="J. Biol. Chem.">
        <title>Discovery of the actinoplanic acid pathway in Streptomyces rapamycinicus reveals a genetically conserved synergism with rapamycin.</title>
        <authorList>
            <person name="Mrak P."/>
            <person name="Krastel P."/>
            <person name="Pivk Lukancic P."/>
            <person name="Tao J."/>
            <person name="Pistorius D."/>
            <person name="Moore C.M."/>
        </authorList>
    </citation>
    <scope>NUCLEOTIDE SEQUENCE [LARGE SCALE GENOMIC DNA]</scope>
    <source>
        <strain evidence="3 4">NRRL 5491</strain>
    </source>
</reference>
<keyword evidence="1" id="KW-0723">Serine/threonine-protein kinase</keyword>
<accession>A0A3L8R4A8</accession>
<evidence type="ECO:0000313" key="4">
    <source>
        <dbReference type="Proteomes" id="UP000281594"/>
    </source>
</evidence>
<dbReference type="CDD" id="cd16936">
    <property type="entry name" value="HATPase_RsbW-like"/>
    <property type="match status" value="1"/>
</dbReference>
<dbReference type="PANTHER" id="PTHR35526:SF3">
    <property type="entry name" value="ANTI-SIGMA-F FACTOR RSBW"/>
    <property type="match status" value="1"/>
</dbReference>
<comment type="caution">
    <text evidence="3">The sequence shown here is derived from an EMBL/GenBank/DDBJ whole genome shotgun (WGS) entry which is preliminary data.</text>
</comment>
<dbReference type="Pfam" id="PF13581">
    <property type="entry name" value="HATPase_c_2"/>
    <property type="match status" value="1"/>
</dbReference>
<dbReference type="InterPro" id="IPR003594">
    <property type="entry name" value="HATPase_dom"/>
</dbReference>
<dbReference type="InterPro" id="IPR036890">
    <property type="entry name" value="HATPase_C_sf"/>
</dbReference>
<organism evidence="3 4">
    <name type="scientific">Streptomyces rapamycinicus (strain ATCC 29253 / DSM 41530 / NRRL 5491 / AYB-994)</name>
    <name type="common">Streptomyces hygroscopicus (strain ATCC 29253)</name>
    <dbReference type="NCBI Taxonomy" id="1343740"/>
    <lineage>
        <taxon>Bacteria</taxon>
        <taxon>Bacillati</taxon>
        <taxon>Actinomycetota</taxon>
        <taxon>Actinomycetes</taxon>
        <taxon>Kitasatosporales</taxon>
        <taxon>Streptomycetaceae</taxon>
        <taxon>Streptomyces</taxon>
        <taxon>Streptomyces violaceusniger group</taxon>
    </lineage>
</organism>
<name>A0A3L8R4A8_STRRN</name>